<protein>
    <submittedName>
        <fullName evidence="3">Lon protease-like protein</fullName>
    </submittedName>
</protein>
<keyword evidence="4" id="KW-1185">Reference proteome</keyword>
<dbReference type="InterPro" id="IPR046336">
    <property type="entry name" value="Lon_prtase_N_sf"/>
</dbReference>
<keyword evidence="1" id="KW-0175">Coiled coil</keyword>
<evidence type="ECO:0000313" key="3">
    <source>
        <dbReference type="EMBL" id="MBA9006470.1"/>
    </source>
</evidence>
<dbReference type="Gene3D" id="2.30.130.40">
    <property type="entry name" value="LON domain-like"/>
    <property type="match status" value="1"/>
</dbReference>
<accession>A0A7W3N2T6</accession>
<dbReference type="RefSeq" id="WP_182707375.1">
    <property type="nucleotide sequence ID" value="NZ_JACJII010000001.1"/>
</dbReference>
<organism evidence="3 4">
    <name type="scientific">Thermomonospora cellulosilytica</name>
    <dbReference type="NCBI Taxonomy" id="1411118"/>
    <lineage>
        <taxon>Bacteria</taxon>
        <taxon>Bacillati</taxon>
        <taxon>Actinomycetota</taxon>
        <taxon>Actinomycetes</taxon>
        <taxon>Streptosporangiales</taxon>
        <taxon>Thermomonosporaceae</taxon>
        <taxon>Thermomonospora</taxon>
    </lineage>
</organism>
<dbReference type="PROSITE" id="PS51787">
    <property type="entry name" value="LON_N"/>
    <property type="match status" value="1"/>
</dbReference>
<evidence type="ECO:0000313" key="4">
    <source>
        <dbReference type="Proteomes" id="UP000539313"/>
    </source>
</evidence>
<evidence type="ECO:0000259" key="2">
    <source>
        <dbReference type="PROSITE" id="PS51787"/>
    </source>
</evidence>
<dbReference type="Pfam" id="PF02190">
    <property type="entry name" value="LON_substr_bdg"/>
    <property type="match status" value="1"/>
</dbReference>
<dbReference type="AlphaFoldDB" id="A0A7W3N2T6"/>
<comment type="caution">
    <text evidence="3">The sequence shown here is derived from an EMBL/GenBank/DDBJ whole genome shotgun (WGS) entry which is preliminary data.</text>
</comment>
<dbReference type="InterPro" id="IPR015947">
    <property type="entry name" value="PUA-like_sf"/>
</dbReference>
<proteinExistence type="predicted"/>
<dbReference type="EMBL" id="JACJII010000001">
    <property type="protein sequence ID" value="MBA9006470.1"/>
    <property type="molecule type" value="Genomic_DNA"/>
</dbReference>
<dbReference type="Gene3D" id="1.20.58.1480">
    <property type="match status" value="1"/>
</dbReference>
<dbReference type="PANTHER" id="PTHR46732:SF8">
    <property type="entry name" value="ATP-DEPENDENT PROTEASE LA (LON) DOMAIN PROTEIN"/>
    <property type="match status" value="1"/>
</dbReference>
<dbReference type="SUPFAM" id="SSF88697">
    <property type="entry name" value="PUA domain-like"/>
    <property type="match status" value="1"/>
</dbReference>
<feature type="domain" description="Lon N-terminal" evidence="2">
    <location>
        <begin position="2"/>
        <end position="198"/>
    </location>
</feature>
<keyword evidence="3" id="KW-0645">Protease</keyword>
<evidence type="ECO:0000256" key="1">
    <source>
        <dbReference type="SAM" id="Coils"/>
    </source>
</evidence>
<reference evidence="3 4" key="1">
    <citation type="submission" date="2020-08" db="EMBL/GenBank/DDBJ databases">
        <title>Sequencing the genomes of 1000 actinobacteria strains.</title>
        <authorList>
            <person name="Klenk H.-P."/>
        </authorList>
    </citation>
    <scope>NUCLEOTIDE SEQUENCE [LARGE SCALE GENOMIC DNA]</scope>
    <source>
        <strain evidence="3 4">DSM 45823</strain>
    </source>
</reference>
<name>A0A7W3N2T6_9ACTN</name>
<dbReference type="SMART" id="SM00464">
    <property type="entry name" value="LON"/>
    <property type="match status" value="1"/>
</dbReference>
<dbReference type="Proteomes" id="UP000539313">
    <property type="component" value="Unassembled WGS sequence"/>
</dbReference>
<dbReference type="PANTHER" id="PTHR46732">
    <property type="entry name" value="ATP-DEPENDENT PROTEASE LA (LON) DOMAIN PROTEIN"/>
    <property type="match status" value="1"/>
</dbReference>
<dbReference type="InterPro" id="IPR003111">
    <property type="entry name" value="Lon_prtase_N"/>
</dbReference>
<dbReference type="GO" id="GO:0006508">
    <property type="term" value="P:proteolysis"/>
    <property type="evidence" value="ECO:0007669"/>
    <property type="project" value="UniProtKB-KW"/>
</dbReference>
<feature type="coiled-coil region" evidence="1">
    <location>
        <begin position="177"/>
        <end position="204"/>
    </location>
</feature>
<keyword evidence="3" id="KW-0378">Hydrolase</keyword>
<dbReference type="GO" id="GO:0008233">
    <property type="term" value="F:peptidase activity"/>
    <property type="evidence" value="ECO:0007669"/>
    <property type="project" value="UniProtKB-KW"/>
</dbReference>
<sequence length="220" mass="24194">MTARLPLFPLGTVLFPGLVLPLHLFEERYRLLMRDLLEMPEPRRFGVVAIELGHEVGEGAARRLAPVGCTADLHTVQPHPDGRFDVVTVGTARFRLKEIDRSGPYLVGDVEYLGEEAGEGAAEAAARVARLFHAYRERLLSAGAEAGEPLELPDDPVRLSYLVAAAAVLDRDDKQRLLEAEDAALRLRAEQDLLEREIRLLEVLPAVPAGQFLDGAVHPN</sequence>
<gene>
    <name evidence="3" type="ORF">HNR21_005352</name>
</gene>